<name>A0A1E7ZCF0_9ALTE</name>
<evidence type="ECO:0000313" key="6">
    <source>
        <dbReference type="Proteomes" id="UP000175691"/>
    </source>
</evidence>
<gene>
    <name evidence="5" type="ORF">BFC18_08560</name>
</gene>
<dbReference type="STRING" id="1656094.BFC18_08560"/>
<dbReference type="GO" id="GO:0003677">
    <property type="term" value="F:DNA binding"/>
    <property type="evidence" value="ECO:0007669"/>
    <property type="project" value="UniProtKB-KW"/>
</dbReference>
<dbReference type="PRINTS" id="PR00598">
    <property type="entry name" value="HTHMARR"/>
</dbReference>
<accession>A0A1E7ZCF0</accession>
<sequence>MGRLGEFIGFRLRRVQNLLSKDFASATRKYNLRSGLFSSLSLISSNPGISQNELSAAVGLDKSTFVQVIDELEKRGLAKREKSKTDRRRHALFVTDEGQIFLNELYEIMAKTESAALKQLSPSELSLLKALLDRMYEVL</sequence>
<keyword evidence="2" id="KW-0238">DNA-binding</keyword>
<dbReference type="PANTHER" id="PTHR42756">
    <property type="entry name" value="TRANSCRIPTIONAL REGULATOR, MARR"/>
    <property type="match status" value="1"/>
</dbReference>
<dbReference type="InterPro" id="IPR000835">
    <property type="entry name" value="HTH_MarR-typ"/>
</dbReference>
<dbReference type="Pfam" id="PF12802">
    <property type="entry name" value="MarR_2"/>
    <property type="match status" value="1"/>
</dbReference>
<dbReference type="SMART" id="SM00347">
    <property type="entry name" value="HTH_MARR"/>
    <property type="match status" value="1"/>
</dbReference>
<dbReference type="GO" id="GO:0003700">
    <property type="term" value="F:DNA-binding transcription factor activity"/>
    <property type="evidence" value="ECO:0007669"/>
    <property type="project" value="InterPro"/>
</dbReference>
<dbReference type="InterPro" id="IPR036390">
    <property type="entry name" value="WH_DNA-bd_sf"/>
</dbReference>
<dbReference type="PROSITE" id="PS50995">
    <property type="entry name" value="HTH_MARR_2"/>
    <property type="match status" value="1"/>
</dbReference>
<comment type="caution">
    <text evidence="5">The sequence shown here is derived from an EMBL/GenBank/DDBJ whole genome shotgun (WGS) entry which is preliminary data.</text>
</comment>
<evidence type="ECO:0000256" key="3">
    <source>
        <dbReference type="ARBA" id="ARBA00023163"/>
    </source>
</evidence>
<reference evidence="5 6" key="1">
    <citation type="submission" date="2016-08" db="EMBL/GenBank/DDBJ databases">
        <authorList>
            <person name="Seilhamer J.J."/>
        </authorList>
    </citation>
    <scope>NUCLEOTIDE SEQUENCE [LARGE SCALE GENOMIC DNA]</scope>
    <source>
        <strain evidence="5 6">KCTC 42603</strain>
    </source>
</reference>
<dbReference type="Gene3D" id="1.10.10.10">
    <property type="entry name" value="Winged helix-like DNA-binding domain superfamily/Winged helix DNA-binding domain"/>
    <property type="match status" value="1"/>
</dbReference>
<protein>
    <recommendedName>
        <fullName evidence="4">HTH marR-type domain-containing protein</fullName>
    </recommendedName>
</protein>
<organism evidence="5 6">
    <name type="scientific">Alteromonas confluentis</name>
    <dbReference type="NCBI Taxonomy" id="1656094"/>
    <lineage>
        <taxon>Bacteria</taxon>
        <taxon>Pseudomonadati</taxon>
        <taxon>Pseudomonadota</taxon>
        <taxon>Gammaproteobacteria</taxon>
        <taxon>Alteromonadales</taxon>
        <taxon>Alteromonadaceae</taxon>
        <taxon>Alteromonas/Salinimonas group</taxon>
        <taxon>Alteromonas</taxon>
    </lineage>
</organism>
<evidence type="ECO:0000313" key="5">
    <source>
        <dbReference type="EMBL" id="OFC71203.1"/>
    </source>
</evidence>
<dbReference type="Proteomes" id="UP000175691">
    <property type="component" value="Unassembled WGS sequence"/>
</dbReference>
<evidence type="ECO:0000256" key="2">
    <source>
        <dbReference type="ARBA" id="ARBA00023125"/>
    </source>
</evidence>
<dbReference type="InterPro" id="IPR036388">
    <property type="entry name" value="WH-like_DNA-bd_sf"/>
</dbReference>
<proteinExistence type="predicted"/>
<dbReference type="PANTHER" id="PTHR42756:SF1">
    <property type="entry name" value="TRANSCRIPTIONAL REPRESSOR OF EMRAB OPERON"/>
    <property type="match status" value="1"/>
</dbReference>
<feature type="domain" description="HTH marR-type" evidence="4">
    <location>
        <begin position="1"/>
        <end position="137"/>
    </location>
</feature>
<keyword evidence="3" id="KW-0804">Transcription</keyword>
<dbReference type="SUPFAM" id="SSF46785">
    <property type="entry name" value="Winged helix' DNA-binding domain"/>
    <property type="match status" value="1"/>
</dbReference>
<keyword evidence="6" id="KW-1185">Reference proteome</keyword>
<dbReference type="EMBL" id="MDHN01000015">
    <property type="protein sequence ID" value="OFC71203.1"/>
    <property type="molecule type" value="Genomic_DNA"/>
</dbReference>
<evidence type="ECO:0000259" key="4">
    <source>
        <dbReference type="PROSITE" id="PS50995"/>
    </source>
</evidence>
<evidence type="ECO:0000256" key="1">
    <source>
        <dbReference type="ARBA" id="ARBA00023015"/>
    </source>
</evidence>
<dbReference type="AlphaFoldDB" id="A0A1E7ZCF0"/>
<keyword evidence="1" id="KW-0805">Transcription regulation</keyword>